<keyword evidence="3" id="KW-1185">Reference proteome</keyword>
<protein>
    <recommendedName>
        <fullName evidence="4">Secreted protein</fullName>
    </recommendedName>
</protein>
<evidence type="ECO:0000313" key="2">
    <source>
        <dbReference type="EMBL" id="MDR7135251.1"/>
    </source>
</evidence>
<dbReference type="RefSeq" id="WP_310062809.1">
    <property type="nucleotide sequence ID" value="NZ_JAVDVY010000002.1"/>
</dbReference>
<dbReference type="EMBL" id="JAVDVY010000002">
    <property type="protein sequence ID" value="MDR7135251.1"/>
    <property type="molecule type" value="Genomic_DNA"/>
</dbReference>
<comment type="caution">
    <text evidence="2">The sequence shown here is derived from an EMBL/GenBank/DDBJ whole genome shotgun (WGS) entry which is preliminary data.</text>
</comment>
<evidence type="ECO:0000256" key="1">
    <source>
        <dbReference type="SAM" id="SignalP"/>
    </source>
</evidence>
<feature type="signal peptide" evidence="1">
    <location>
        <begin position="1"/>
        <end position="20"/>
    </location>
</feature>
<proteinExistence type="predicted"/>
<evidence type="ECO:0008006" key="4">
    <source>
        <dbReference type="Google" id="ProtNLM"/>
    </source>
</evidence>
<name>A0ABU1WC70_9GAMM</name>
<reference evidence="2 3" key="1">
    <citation type="submission" date="2023-07" db="EMBL/GenBank/DDBJ databases">
        <title>Sorghum-associated microbial communities from plants grown in Nebraska, USA.</title>
        <authorList>
            <person name="Schachtman D."/>
        </authorList>
    </citation>
    <scope>NUCLEOTIDE SEQUENCE [LARGE SCALE GENOMIC DNA]</scope>
    <source>
        <strain evidence="2 3">BE198</strain>
    </source>
</reference>
<organism evidence="2 3">
    <name type="scientific">Lysobacter niastensis</name>
    <dbReference type="NCBI Taxonomy" id="380629"/>
    <lineage>
        <taxon>Bacteria</taxon>
        <taxon>Pseudomonadati</taxon>
        <taxon>Pseudomonadota</taxon>
        <taxon>Gammaproteobacteria</taxon>
        <taxon>Lysobacterales</taxon>
        <taxon>Lysobacteraceae</taxon>
        <taxon>Lysobacter</taxon>
    </lineage>
</organism>
<keyword evidence="1" id="KW-0732">Signal</keyword>
<accession>A0ABU1WC70</accession>
<gene>
    <name evidence="2" type="ORF">J2X06_002460</name>
</gene>
<feature type="chain" id="PRO_5046628706" description="Secreted protein" evidence="1">
    <location>
        <begin position="21"/>
        <end position="225"/>
    </location>
</feature>
<sequence length="225" mass="24200">MFRRVLVASVLSALTGVVTAATPNAKPATKPKVPAIQSSPSLDVLGLRLGAEFTLPECPIDPALSRYVGPRYKYAHEMTGSMPCFQQGYAPKPGFVLDKSYASLEVMIDPLPAGLRQDSIDVKVIDGRIENVSAGTYGLKSQEGLLELLTEKYGSPTTLNHSKVQNRMGAEFNQVDATWKFSDLTITFVGMGSTIDWGIIEISTPKANAVAEAKREEAKAAAPKL</sequence>
<evidence type="ECO:0000313" key="3">
    <source>
        <dbReference type="Proteomes" id="UP001251524"/>
    </source>
</evidence>
<dbReference type="Proteomes" id="UP001251524">
    <property type="component" value="Unassembled WGS sequence"/>
</dbReference>